<evidence type="ECO:0000313" key="4">
    <source>
        <dbReference type="EMBL" id="KAL1511043.1"/>
    </source>
</evidence>
<organism evidence="4 5">
    <name type="scientific">Prymnesium parvum</name>
    <name type="common">Toxic golden alga</name>
    <dbReference type="NCBI Taxonomy" id="97485"/>
    <lineage>
        <taxon>Eukaryota</taxon>
        <taxon>Haptista</taxon>
        <taxon>Haptophyta</taxon>
        <taxon>Prymnesiophyceae</taxon>
        <taxon>Prymnesiales</taxon>
        <taxon>Prymnesiaceae</taxon>
        <taxon>Prymnesium</taxon>
    </lineage>
</organism>
<keyword evidence="2" id="KW-0560">Oxidoreductase</keyword>
<dbReference type="GO" id="GO:0016491">
    <property type="term" value="F:oxidoreductase activity"/>
    <property type="evidence" value="ECO:0007669"/>
    <property type="project" value="UniProtKB-KW"/>
</dbReference>
<keyword evidence="3" id="KW-0732">Signal</keyword>
<comment type="similarity">
    <text evidence="1">Belongs to the LDH2/MDH2 oxidoreductase family.</text>
</comment>
<reference evidence="4 5" key="1">
    <citation type="journal article" date="2024" name="Science">
        <title>Giant polyketide synthase enzymes in the biosynthesis of giant marine polyether toxins.</title>
        <authorList>
            <person name="Fallon T.R."/>
            <person name="Shende V.V."/>
            <person name="Wierzbicki I.H."/>
            <person name="Pendleton A.L."/>
            <person name="Watervoot N.F."/>
            <person name="Auber R.P."/>
            <person name="Gonzalez D.J."/>
            <person name="Wisecaver J.H."/>
            <person name="Moore B.S."/>
        </authorList>
    </citation>
    <scope>NUCLEOTIDE SEQUENCE [LARGE SCALE GENOMIC DNA]</scope>
    <source>
        <strain evidence="4 5">12B1</strain>
    </source>
</reference>
<dbReference type="Proteomes" id="UP001515480">
    <property type="component" value="Unassembled WGS sequence"/>
</dbReference>
<dbReference type="InterPro" id="IPR043143">
    <property type="entry name" value="Mal/L-sulf/L-lact_DH-like_NADP"/>
</dbReference>
<dbReference type="InterPro" id="IPR036111">
    <property type="entry name" value="Mal/L-sulfo/L-lacto_DH-like_sf"/>
</dbReference>
<gene>
    <name evidence="4" type="ORF">AB1Y20_005868</name>
</gene>
<protein>
    <recommendedName>
        <fullName evidence="6">Malate dehydrogenase</fullName>
    </recommendedName>
</protein>
<sequence length="396" mass="41259">MWPQRALHSYLIGAHLLWALFLARHAASSRLVPSVLSALRGRLRHTPPLLHRVPPHTLLRLTESALCDAGCSPPCARAVASCLVASQRDGRVAHGLGRLPAILSSLRTHSANGGARPTLSSPARAQLRVDADGGLIHGALALGIPALAERAHELGVASLSVVNARGIVGALWHHLEALAEEHRLISLAWCNSPAFVAPHGGSARLFGTNPIGFGWPRPDAKPLVIDFACATIARGEIQQCARRGERIPPGCAVDVNGRPTTDASAALAGTQTAFGEHKGSALALMVELLAAAFTGGDLAIEAGRNSEATGMQRGMLLLAIDPQAQQGGSSLNSLEAAERLFSAMEGAGGIRLPAAARYAQREKAEAAGGVAIDANLFEECFGRPISSLADAVLCDH</sequence>
<dbReference type="Pfam" id="PF02615">
    <property type="entry name" value="Ldh_2"/>
    <property type="match status" value="1"/>
</dbReference>
<dbReference type="InterPro" id="IPR043144">
    <property type="entry name" value="Mal/L-sulf/L-lact_DH-like_ah"/>
</dbReference>
<evidence type="ECO:0000256" key="3">
    <source>
        <dbReference type="SAM" id="SignalP"/>
    </source>
</evidence>
<proteinExistence type="inferred from homology"/>
<feature type="chain" id="PRO_5044235448" description="Malate dehydrogenase" evidence="3">
    <location>
        <begin position="29"/>
        <end position="396"/>
    </location>
</feature>
<dbReference type="InterPro" id="IPR003767">
    <property type="entry name" value="Malate/L-lactate_DH-like"/>
</dbReference>
<dbReference type="PANTHER" id="PTHR11091:SF0">
    <property type="entry name" value="MALATE DEHYDROGENASE"/>
    <property type="match status" value="1"/>
</dbReference>
<dbReference type="SUPFAM" id="SSF89733">
    <property type="entry name" value="L-sulfolactate dehydrogenase-like"/>
    <property type="match status" value="1"/>
</dbReference>
<evidence type="ECO:0000256" key="2">
    <source>
        <dbReference type="ARBA" id="ARBA00023002"/>
    </source>
</evidence>
<name>A0AB34J2Z7_PRYPA</name>
<evidence type="ECO:0008006" key="6">
    <source>
        <dbReference type="Google" id="ProtNLM"/>
    </source>
</evidence>
<dbReference type="Gene3D" id="1.10.1530.10">
    <property type="match status" value="1"/>
</dbReference>
<evidence type="ECO:0000313" key="5">
    <source>
        <dbReference type="Proteomes" id="UP001515480"/>
    </source>
</evidence>
<accession>A0AB34J2Z7</accession>
<dbReference type="EMBL" id="JBGBPQ010000014">
    <property type="protein sequence ID" value="KAL1511043.1"/>
    <property type="molecule type" value="Genomic_DNA"/>
</dbReference>
<dbReference type="AlphaFoldDB" id="A0AB34J2Z7"/>
<feature type="signal peptide" evidence="3">
    <location>
        <begin position="1"/>
        <end position="28"/>
    </location>
</feature>
<evidence type="ECO:0000256" key="1">
    <source>
        <dbReference type="ARBA" id="ARBA00006056"/>
    </source>
</evidence>
<keyword evidence="5" id="KW-1185">Reference proteome</keyword>
<comment type="caution">
    <text evidence="4">The sequence shown here is derived from an EMBL/GenBank/DDBJ whole genome shotgun (WGS) entry which is preliminary data.</text>
</comment>
<dbReference type="Gene3D" id="3.30.1370.60">
    <property type="entry name" value="Hypothetical oxidoreductase yiak, domain 2"/>
    <property type="match status" value="1"/>
</dbReference>
<dbReference type="PANTHER" id="PTHR11091">
    <property type="entry name" value="OXIDOREDUCTASE-RELATED"/>
    <property type="match status" value="1"/>
</dbReference>